<evidence type="ECO:0000313" key="2">
    <source>
        <dbReference type="Proteomes" id="UP001232445"/>
    </source>
</evidence>
<reference evidence="1 2" key="1">
    <citation type="submission" date="2023-07" db="EMBL/GenBank/DDBJ databases">
        <title>Genomic Encyclopedia of Type Strains, Phase IV (KMG-IV): sequencing the most valuable type-strain genomes for metagenomic binning, comparative biology and taxonomic classification.</title>
        <authorList>
            <person name="Goeker M."/>
        </authorList>
    </citation>
    <scope>NUCLEOTIDE SEQUENCE [LARGE SCALE GENOMIC DNA]</scope>
    <source>
        <strain evidence="1 2">DSM 17740</strain>
    </source>
</reference>
<sequence length="176" mass="19911">MKVARGLIIATLLSVGLVTIFNTWLAPQSVFSGHRAAGKPVFQAMKPVELDQSLIVPFFKQIPLNYQYKRVKIKDNELFIDLVWPGTAGDKQKYDATYTDAWQVIASVFTQTSNMDQLYLRFIQQRGEQPELILAVSCERTEGLMTELAQAEETLARAEEFLGQFASLVYGTGWRK</sequence>
<dbReference type="Proteomes" id="UP001232445">
    <property type="component" value="Unassembled WGS sequence"/>
</dbReference>
<evidence type="ECO:0000313" key="1">
    <source>
        <dbReference type="EMBL" id="MDQ0337660.1"/>
    </source>
</evidence>
<name>A0ABU0CML3_9BACI</name>
<organism evidence="1 2">
    <name type="scientific">Caldalkalibacillus uzonensis</name>
    <dbReference type="NCBI Taxonomy" id="353224"/>
    <lineage>
        <taxon>Bacteria</taxon>
        <taxon>Bacillati</taxon>
        <taxon>Bacillota</taxon>
        <taxon>Bacilli</taxon>
        <taxon>Bacillales</taxon>
        <taxon>Bacillaceae</taxon>
        <taxon>Caldalkalibacillus</taxon>
    </lineage>
</organism>
<protein>
    <recommendedName>
        <fullName evidence="3">DUF4825 domain-containing protein</fullName>
    </recommendedName>
</protein>
<comment type="caution">
    <text evidence="1">The sequence shown here is derived from an EMBL/GenBank/DDBJ whole genome shotgun (WGS) entry which is preliminary data.</text>
</comment>
<keyword evidence="2" id="KW-1185">Reference proteome</keyword>
<dbReference type="EMBL" id="JAUSUQ010000001">
    <property type="protein sequence ID" value="MDQ0337660.1"/>
    <property type="molecule type" value="Genomic_DNA"/>
</dbReference>
<accession>A0ABU0CML3</accession>
<dbReference type="RefSeq" id="WP_307334934.1">
    <property type="nucleotide sequence ID" value="NZ_JAUSUQ010000001.1"/>
</dbReference>
<proteinExistence type="predicted"/>
<gene>
    <name evidence="1" type="ORF">J2S00_000430</name>
</gene>
<evidence type="ECO:0008006" key="3">
    <source>
        <dbReference type="Google" id="ProtNLM"/>
    </source>
</evidence>